<dbReference type="CDD" id="cd13969">
    <property type="entry name" value="ADCK1-like"/>
    <property type="match status" value="1"/>
</dbReference>
<comment type="similarity">
    <text evidence="1">Belongs to the protein kinase superfamily. ADCK protein kinase family.</text>
</comment>
<dbReference type="InterPro" id="IPR011009">
    <property type="entry name" value="Kinase-like_dom_sf"/>
</dbReference>
<dbReference type="Proteomes" id="UP000077202">
    <property type="component" value="Unassembled WGS sequence"/>
</dbReference>
<dbReference type="InterPro" id="IPR045307">
    <property type="entry name" value="ADCK1_dom"/>
</dbReference>
<dbReference type="EMBL" id="LVLJ01003083">
    <property type="protein sequence ID" value="OAE22680.1"/>
    <property type="molecule type" value="Genomic_DNA"/>
</dbReference>
<dbReference type="PANTHER" id="PTHR43173">
    <property type="entry name" value="ABC1 FAMILY PROTEIN"/>
    <property type="match status" value="1"/>
</dbReference>
<keyword evidence="4" id="KW-1185">Reference proteome</keyword>
<name>A0A176VP37_MARPO</name>
<accession>A0A176VP37</accession>
<sequence length="579" mass="65781">MTRRLHQWMPKLWKVGAIASGTAVISTAVVALPSPPFTVSASLPELPDGAIANLEAARQGLLRSSRAIYTFAVNSYDYKYSLKDYDDKSEEYFQARSEVHKRAAERLLKLCQANRGFYVKAGQFVGSMKNVPQEFVTVLSVLQDKAQPWPYHAIQKVIEGEFGQSIGDIFAEFDEEPIAAASLAQVHRAQLKGGEEVAVKVQYPHLQQQFEIDIRTMYTLSKAISMLFPDYQFEWIVVEFEKGVSRELDFKQEGKNAEQTSKNFASKDHVKIPEIKWDLTSRRVLTMEFMHGFKITDTERLKKAGIDPLQTSLLPETFAAGNDFHGLDKVAEVLVEVFAEMVFCHGYVHGDPHPGNIFVHPRDQVKGKRNFDLVLLDHGLYRELDEGFRNDFCRLWKALILLDSNEMEELGDRLGAGHFYKYLPIIFTGRPLNSKSGLGRGMSLSERNQLKEEVRHFTMGDVSQFMEGLPRDFLTVLRTDGLLRSITSKLGATPRMRLIINAKYAVLGLAQQHRGDPGRGTQGWKAHTKAVYDYANLRLRLEMFELSYKFGLLYGSLLKQLRSIVNRTVGRFLKIEART</sequence>
<dbReference type="InterPro" id="IPR004147">
    <property type="entry name" value="ABC1_dom"/>
</dbReference>
<evidence type="ECO:0000259" key="2">
    <source>
        <dbReference type="Pfam" id="PF03109"/>
    </source>
</evidence>
<proteinExistence type="inferred from homology"/>
<evidence type="ECO:0000313" key="3">
    <source>
        <dbReference type="EMBL" id="OAE22680.1"/>
    </source>
</evidence>
<evidence type="ECO:0000313" key="4">
    <source>
        <dbReference type="Proteomes" id="UP000077202"/>
    </source>
</evidence>
<reference evidence="3" key="1">
    <citation type="submission" date="2016-03" db="EMBL/GenBank/DDBJ databases">
        <title>Mechanisms controlling the formation of the plant cell surface in tip-growing cells are functionally conserved among land plants.</title>
        <authorList>
            <person name="Honkanen S."/>
            <person name="Jones V.A."/>
            <person name="Morieri G."/>
            <person name="Champion C."/>
            <person name="Hetherington A.J."/>
            <person name="Kelly S."/>
            <person name="Saint-Marcoux D."/>
            <person name="Proust H."/>
            <person name="Prescott H."/>
            <person name="Dolan L."/>
        </authorList>
    </citation>
    <scope>NUCLEOTIDE SEQUENCE [LARGE SCALE GENOMIC DNA]</scope>
    <source>
        <tissue evidence="3">Whole gametophyte</tissue>
    </source>
</reference>
<organism evidence="3 4">
    <name type="scientific">Marchantia polymorpha subsp. ruderalis</name>
    <dbReference type="NCBI Taxonomy" id="1480154"/>
    <lineage>
        <taxon>Eukaryota</taxon>
        <taxon>Viridiplantae</taxon>
        <taxon>Streptophyta</taxon>
        <taxon>Embryophyta</taxon>
        <taxon>Marchantiophyta</taxon>
        <taxon>Marchantiopsida</taxon>
        <taxon>Marchantiidae</taxon>
        <taxon>Marchantiales</taxon>
        <taxon>Marchantiaceae</taxon>
        <taxon>Marchantia</taxon>
    </lineage>
</organism>
<dbReference type="InterPro" id="IPR051130">
    <property type="entry name" value="Mito_struct-func_regulator"/>
</dbReference>
<dbReference type="AlphaFoldDB" id="A0A176VP37"/>
<feature type="domain" description="ABC1 atypical kinase-like" evidence="2">
    <location>
        <begin position="142"/>
        <end position="409"/>
    </location>
</feature>
<dbReference type="SUPFAM" id="SSF56112">
    <property type="entry name" value="Protein kinase-like (PK-like)"/>
    <property type="match status" value="1"/>
</dbReference>
<comment type="caution">
    <text evidence="3">The sequence shown here is derived from an EMBL/GenBank/DDBJ whole genome shotgun (WGS) entry which is preliminary data.</text>
</comment>
<gene>
    <name evidence="3" type="ORF">AXG93_2675s1130</name>
</gene>
<evidence type="ECO:0000256" key="1">
    <source>
        <dbReference type="ARBA" id="ARBA00009670"/>
    </source>
</evidence>
<dbReference type="PANTHER" id="PTHR43173:SF28">
    <property type="entry name" value="AARF DOMAIN CONTAINING KINASE 5"/>
    <property type="match status" value="1"/>
</dbReference>
<dbReference type="Pfam" id="PF03109">
    <property type="entry name" value="ABC1"/>
    <property type="match status" value="1"/>
</dbReference>
<protein>
    <recommendedName>
        <fullName evidence="2">ABC1 atypical kinase-like domain-containing protein</fullName>
    </recommendedName>
</protein>